<dbReference type="Proteomes" id="UP000055024">
    <property type="component" value="Unassembled WGS sequence"/>
</dbReference>
<reference evidence="2 3" key="1">
    <citation type="submission" date="2015-01" db="EMBL/GenBank/DDBJ databases">
        <title>Evolution of Trichinella species and genotypes.</title>
        <authorList>
            <person name="Korhonen P.K."/>
            <person name="Edoardo P."/>
            <person name="Giuseppe L.R."/>
            <person name="Gasser R.B."/>
        </authorList>
    </citation>
    <scope>NUCLEOTIDE SEQUENCE [LARGE SCALE GENOMIC DNA]</scope>
    <source>
        <strain evidence="2">ISS1029</strain>
    </source>
</reference>
<accession>A0A0V1GVQ3</accession>
<dbReference type="AlphaFoldDB" id="A0A0V1GVQ3"/>
<comment type="caution">
    <text evidence="2">The sequence shown here is derived from an EMBL/GenBank/DDBJ whole genome shotgun (WGS) entry which is preliminary data.</text>
</comment>
<organism evidence="2 3">
    <name type="scientific">Trichinella zimbabwensis</name>
    <dbReference type="NCBI Taxonomy" id="268475"/>
    <lineage>
        <taxon>Eukaryota</taxon>
        <taxon>Metazoa</taxon>
        <taxon>Ecdysozoa</taxon>
        <taxon>Nematoda</taxon>
        <taxon>Enoplea</taxon>
        <taxon>Dorylaimia</taxon>
        <taxon>Trichinellida</taxon>
        <taxon>Trichinellidae</taxon>
        <taxon>Trichinella</taxon>
    </lineage>
</organism>
<feature type="region of interest" description="Disordered" evidence="1">
    <location>
        <begin position="38"/>
        <end position="66"/>
    </location>
</feature>
<protein>
    <submittedName>
        <fullName evidence="2">Uncharacterized protein</fullName>
    </submittedName>
</protein>
<dbReference type="EMBL" id="JYDP01000228">
    <property type="protein sequence ID" value="KRZ02488.1"/>
    <property type="molecule type" value="Genomic_DNA"/>
</dbReference>
<gene>
    <name evidence="2" type="ORF">T11_6910</name>
</gene>
<keyword evidence="3" id="KW-1185">Reference proteome</keyword>
<evidence type="ECO:0000313" key="2">
    <source>
        <dbReference type="EMBL" id="KRZ02488.1"/>
    </source>
</evidence>
<evidence type="ECO:0000313" key="3">
    <source>
        <dbReference type="Proteomes" id="UP000055024"/>
    </source>
</evidence>
<proteinExistence type="predicted"/>
<evidence type="ECO:0000256" key="1">
    <source>
        <dbReference type="SAM" id="MobiDB-lite"/>
    </source>
</evidence>
<feature type="compositionally biased region" description="Polar residues" evidence="1">
    <location>
        <begin position="54"/>
        <end position="66"/>
    </location>
</feature>
<sequence>MAVGVQDTAFQLVPGDVPRCSWWEEFSYSNCQRLVGTFSNSKHPGANSKEQRTTGRTSVTPRSSYTADPAYPMKLYNTINGLNVTAENYEAVVRMSHDKFHKKLTFWMPTSDEFS</sequence>
<name>A0A0V1GVQ3_9BILA</name>